<evidence type="ECO:0000313" key="9">
    <source>
        <dbReference type="Proteomes" id="UP000026962"/>
    </source>
</evidence>
<dbReference type="Proteomes" id="UP000026962">
    <property type="component" value="Chromosome 1"/>
</dbReference>
<evidence type="ECO:0000256" key="4">
    <source>
        <dbReference type="ARBA" id="ARBA00023306"/>
    </source>
</evidence>
<dbReference type="OMA" id="RESLDHN"/>
<evidence type="ECO:0000259" key="7">
    <source>
        <dbReference type="Pfam" id="PF25220"/>
    </source>
</evidence>
<feature type="region of interest" description="Disordered" evidence="6">
    <location>
        <begin position="1"/>
        <end position="137"/>
    </location>
</feature>
<feature type="compositionally biased region" description="Basic and acidic residues" evidence="6">
    <location>
        <begin position="76"/>
        <end position="86"/>
    </location>
</feature>
<organism evidence="8">
    <name type="scientific">Oryza punctata</name>
    <name type="common">Red rice</name>
    <dbReference type="NCBI Taxonomy" id="4537"/>
    <lineage>
        <taxon>Eukaryota</taxon>
        <taxon>Viridiplantae</taxon>
        <taxon>Streptophyta</taxon>
        <taxon>Embryophyta</taxon>
        <taxon>Tracheophyta</taxon>
        <taxon>Spermatophyta</taxon>
        <taxon>Magnoliopsida</taxon>
        <taxon>Liliopsida</taxon>
        <taxon>Poales</taxon>
        <taxon>Poaceae</taxon>
        <taxon>BOP clade</taxon>
        <taxon>Oryzoideae</taxon>
        <taxon>Oryzeae</taxon>
        <taxon>Oryzinae</taxon>
        <taxon>Oryza</taxon>
    </lineage>
</organism>
<dbReference type="PANTHER" id="PTHR35740:SF1">
    <property type="entry name" value="OS12G0111700 PROTEIN"/>
    <property type="match status" value="1"/>
</dbReference>
<evidence type="ECO:0000256" key="1">
    <source>
        <dbReference type="ARBA" id="ARBA00022618"/>
    </source>
</evidence>
<dbReference type="HOGENOM" id="CLU_1550036_0_0_1"/>
<reference evidence="8" key="2">
    <citation type="submission" date="2018-05" db="EMBL/GenBank/DDBJ databases">
        <title>OpunRS2 (Oryza punctata Reference Sequence Version 2).</title>
        <authorList>
            <person name="Zhang J."/>
            <person name="Kudrna D."/>
            <person name="Lee S."/>
            <person name="Talag J."/>
            <person name="Welchert J."/>
            <person name="Wing R.A."/>
        </authorList>
    </citation>
    <scope>NUCLEOTIDE SEQUENCE [LARGE SCALE GENOMIC DNA]</scope>
</reference>
<feature type="compositionally biased region" description="Pro residues" evidence="6">
    <location>
        <begin position="62"/>
        <end position="73"/>
    </location>
</feature>
<keyword evidence="3" id="KW-0539">Nucleus</keyword>
<evidence type="ECO:0000256" key="6">
    <source>
        <dbReference type="SAM" id="MobiDB-lite"/>
    </source>
</evidence>
<evidence type="ECO:0000313" key="8">
    <source>
        <dbReference type="EnsemblPlants" id="OPUNC01G44830.1"/>
    </source>
</evidence>
<accession>A0A0E0JUD1</accession>
<dbReference type="PANTHER" id="PTHR35740">
    <property type="entry name" value="OS12G0111700 PROTEIN"/>
    <property type="match status" value="1"/>
</dbReference>
<dbReference type="Pfam" id="PF25220">
    <property type="entry name" value="Sororin_C"/>
    <property type="match status" value="1"/>
</dbReference>
<reference evidence="8" key="1">
    <citation type="submission" date="2015-04" db="UniProtKB">
        <authorList>
            <consortium name="EnsemblPlants"/>
        </authorList>
    </citation>
    <scope>IDENTIFICATION</scope>
</reference>
<evidence type="ECO:0000256" key="2">
    <source>
        <dbReference type="ARBA" id="ARBA00022776"/>
    </source>
</evidence>
<keyword evidence="2" id="KW-0498">Mitosis</keyword>
<evidence type="ECO:0000256" key="5">
    <source>
        <dbReference type="ARBA" id="ARBA00093465"/>
    </source>
</evidence>
<dbReference type="eggNOG" id="ENOG502T170">
    <property type="taxonomic scope" value="Eukaryota"/>
</dbReference>
<feature type="compositionally biased region" description="Low complexity" evidence="6">
    <location>
        <begin position="44"/>
        <end position="57"/>
    </location>
</feature>
<dbReference type="InterPro" id="IPR057337">
    <property type="entry name" value="Sororin_C"/>
</dbReference>
<sequence length="173" mass="18800">MSAATGAADGMRSRRRRRLPLADLTNLSSTSASSLTRLKARAQSKSCTTTSNTGSSTVPRSRCPPPLPLPLPPHGDGIEGKDKSTRELQSSAKMIKKNSKPAVRIRDMLPGASPPPSIKTGKRTKEQQHRESLDHNIGNSLASQNFIEKQRAYFAEIDAFELVEEFVSGSDLE</sequence>
<proteinExistence type="inferred from homology"/>
<dbReference type="GO" id="GO:0051301">
    <property type="term" value="P:cell division"/>
    <property type="evidence" value="ECO:0007669"/>
    <property type="project" value="UniProtKB-KW"/>
</dbReference>
<dbReference type="Gramene" id="OPUNC01G44830.1">
    <property type="protein sequence ID" value="OPUNC01G44830.1"/>
    <property type="gene ID" value="OPUNC01G44830"/>
</dbReference>
<keyword evidence="4" id="KW-0131">Cell cycle</keyword>
<keyword evidence="9" id="KW-1185">Reference proteome</keyword>
<dbReference type="AlphaFoldDB" id="A0A0E0JUD1"/>
<keyword evidence="1" id="KW-0132">Cell division</keyword>
<dbReference type="GO" id="GO:0005634">
    <property type="term" value="C:nucleus"/>
    <property type="evidence" value="ECO:0007669"/>
    <property type="project" value="UniProtKB-SubCell"/>
</dbReference>
<feature type="compositionally biased region" description="Low complexity" evidence="6">
    <location>
        <begin position="21"/>
        <end position="37"/>
    </location>
</feature>
<evidence type="ECO:0000256" key="3">
    <source>
        <dbReference type="ARBA" id="ARBA00023242"/>
    </source>
</evidence>
<comment type="similarity">
    <text evidence="5">Belongs to the sororin family.</text>
</comment>
<dbReference type="EnsemblPlants" id="OPUNC01G44830.1">
    <property type="protein sequence ID" value="OPUNC01G44830.1"/>
    <property type="gene ID" value="OPUNC01G44830"/>
</dbReference>
<feature type="compositionally biased region" description="Basic and acidic residues" evidence="6">
    <location>
        <begin position="123"/>
        <end position="134"/>
    </location>
</feature>
<feature type="domain" description="Sororin C-terminal region" evidence="7">
    <location>
        <begin position="144"/>
        <end position="165"/>
    </location>
</feature>
<name>A0A0E0JUD1_ORYPU</name>
<protein>
    <recommendedName>
        <fullName evidence="7">Sororin C-terminal region domain-containing protein</fullName>
    </recommendedName>
</protein>